<dbReference type="OrthoDB" id="73661at2759"/>
<feature type="compositionally biased region" description="Basic and acidic residues" evidence="1">
    <location>
        <begin position="49"/>
        <end position="71"/>
    </location>
</feature>
<feature type="region of interest" description="Disordered" evidence="1">
    <location>
        <begin position="289"/>
        <end position="320"/>
    </location>
</feature>
<protein>
    <submittedName>
        <fullName evidence="2">Uncharacterized protein</fullName>
    </submittedName>
</protein>
<feature type="compositionally biased region" description="Polar residues" evidence="1">
    <location>
        <begin position="227"/>
        <end position="242"/>
    </location>
</feature>
<evidence type="ECO:0000313" key="3">
    <source>
        <dbReference type="Proteomes" id="UP000794436"/>
    </source>
</evidence>
<dbReference type="EMBL" id="SPLM01000144">
    <property type="protein sequence ID" value="TMW57392.1"/>
    <property type="molecule type" value="Genomic_DNA"/>
</dbReference>
<accession>A0A8K1FF79</accession>
<evidence type="ECO:0000313" key="2">
    <source>
        <dbReference type="EMBL" id="TMW57392.1"/>
    </source>
</evidence>
<feature type="compositionally biased region" description="Basic residues" evidence="1">
    <location>
        <begin position="311"/>
        <end position="320"/>
    </location>
</feature>
<comment type="caution">
    <text evidence="2">The sequence shown here is derived from an EMBL/GenBank/DDBJ whole genome shotgun (WGS) entry which is preliminary data.</text>
</comment>
<name>A0A8K1FF79_PYTOL</name>
<feature type="region of interest" description="Disordered" evidence="1">
    <location>
        <begin position="188"/>
        <end position="251"/>
    </location>
</feature>
<keyword evidence="3" id="KW-1185">Reference proteome</keyword>
<gene>
    <name evidence="2" type="ORF">Poli38472_003317</name>
</gene>
<evidence type="ECO:0000256" key="1">
    <source>
        <dbReference type="SAM" id="MobiDB-lite"/>
    </source>
</evidence>
<sequence>MTKRNPDERRSSDAQSSTSVRSARQPATTIVRASAMPSRLVVPSRRSRTALEELLDRELGVEDSSRGRFEDNQSTEDDIAQDPALQNISLELLALQSPHGSRKQWDDEPAEEHDEQQQESSAQQDEDEKQLALYSLMSPSEHMMHFQPSPCHSAHGDEFDLASPVALPESPQSKEQFRKSLVLEYNPEMKEEGSQDEVEAVEGTAPTSAKPERVTGPATFPRRHMTTRSPARSQQAYTPSRTQRVETRPKMKHGGIYSLLLKSRSPEHEPILLDDLQNAASLIPEECLPSISKRASPPSSERLQHGGIYRMLRRHSKQND</sequence>
<proteinExistence type="predicted"/>
<organism evidence="2 3">
    <name type="scientific">Pythium oligandrum</name>
    <name type="common">Mycoparasitic fungus</name>
    <dbReference type="NCBI Taxonomy" id="41045"/>
    <lineage>
        <taxon>Eukaryota</taxon>
        <taxon>Sar</taxon>
        <taxon>Stramenopiles</taxon>
        <taxon>Oomycota</taxon>
        <taxon>Peronosporomycetes</taxon>
        <taxon>Pythiales</taxon>
        <taxon>Pythiaceae</taxon>
        <taxon>Pythium</taxon>
    </lineage>
</organism>
<dbReference type="Proteomes" id="UP000794436">
    <property type="component" value="Unassembled WGS sequence"/>
</dbReference>
<reference evidence="2" key="1">
    <citation type="submission" date="2019-03" db="EMBL/GenBank/DDBJ databases">
        <title>Long read genome sequence of the mycoparasitic Pythium oligandrum ATCC 38472 isolated from sugarbeet rhizosphere.</title>
        <authorList>
            <person name="Gaulin E."/>
        </authorList>
    </citation>
    <scope>NUCLEOTIDE SEQUENCE</scope>
    <source>
        <strain evidence="2">ATCC 38472_TT</strain>
    </source>
</reference>
<feature type="compositionally biased region" description="Basic and acidic residues" evidence="1">
    <location>
        <begin position="1"/>
        <end position="12"/>
    </location>
</feature>
<dbReference type="AlphaFoldDB" id="A0A8K1FF79"/>
<feature type="region of interest" description="Disordered" evidence="1">
    <location>
        <begin position="1"/>
        <end position="174"/>
    </location>
</feature>
<feature type="compositionally biased region" description="Polar residues" evidence="1">
    <location>
        <begin position="13"/>
        <end position="28"/>
    </location>
</feature>